<gene>
    <name evidence="1" type="ORF">CEXT_268781</name>
</gene>
<name>A0AAV4Q4V2_CAEEX</name>
<dbReference type="Proteomes" id="UP001054945">
    <property type="component" value="Unassembled WGS sequence"/>
</dbReference>
<sequence>MPNLISYQSDKDVELPRISCTRIFRKNIHKEEHKDQQFYGFIINIPDKKTEDSYLLSSFVPPPTTVHQATHGSHVNFVTSLTT</sequence>
<dbReference type="AlphaFoldDB" id="A0AAV4Q4V2"/>
<protein>
    <submittedName>
        <fullName evidence="1">Uncharacterized protein</fullName>
    </submittedName>
</protein>
<comment type="caution">
    <text evidence="1">The sequence shown here is derived from an EMBL/GenBank/DDBJ whole genome shotgun (WGS) entry which is preliminary data.</text>
</comment>
<proteinExistence type="predicted"/>
<evidence type="ECO:0000313" key="2">
    <source>
        <dbReference type="Proteomes" id="UP001054945"/>
    </source>
</evidence>
<accession>A0AAV4Q4V2</accession>
<organism evidence="1 2">
    <name type="scientific">Caerostris extrusa</name>
    <name type="common">Bark spider</name>
    <name type="synonym">Caerostris bankana</name>
    <dbReference type="NCBI Taxonomy" id="172846"/>
    <lineage>
        <taxon>Eukaryota</taxon>
        <taxon>Metazoa</taxon>
        <taxon>Ecdysozoa</taxon>
        <taxon>Arthropoda</taxon>
        <taxon>Chelicerata</taxon>
        <taxon>Arachnida</taxon>
        <taxon>Araneae</taxon>
        <taxon>Araneomorphae</taxon>
        <taxon>Entelegynae</taxon>
        <taxon>Araneoidea</taxon>
        <taxon>Araneidae</taxon>
        <taxon>Caerostris</taxon>
    </lineage>
</organism>
<reference evidence="1 2" key="1">
    <citation type="submission" date="2021-06" db="EMBL/GenBank/DDBJ databases">
        <title>Caerostris extrusa draft genome.</title>
        <authorList>
            <person name="Kono N."/>
            <person name="Arakawa K."/>
        </authorList>
    </citation>
    <scope>NUCLEOTIDE SEQUENCE [LARGE SCALE GENOMIC DNA]</scope>
</reference>
<evidence type="ECO:0000313" key="1">
    <source>
        <dbReference type="EMBL" id="GIY04693.1"/>
    </source>
</evidence>
<keyword evidence="2" id="KW-1185">Reference proteome</keyword>
<dbReference type="EMBL" id="BPLR01005743">
    <property type="protein sequence ID" value="GIY04693.1"/>
    <property type="molecule type" value="Genomic_DNA"/>
</dbReference>